<feature type="compositionally biased region" description="Low complexity" evidence="1">
    <location>
        <begin position="58"/>
        <end position="72"/>
    </location>
</feature>
<proteinExistence type="predicted"/>
<keyword evidence="3" id="KW-1185">Reference proteome</keyword>
<evidence type="ECO:0000313" key="2">
    <source>
        <dbReference type="EMBL" id="OJT02564.1"/>
    </source>
</evidence>
<protein>
    <submittedName>
        <fullName evidence="2">Uncharacterized protein</fullName>
    </submittedName>
</protein>
<gene>
    <name evidence="2" type="ORF">TRAPUB_6906</name>
</gene>
<dbReference type="AlphaFoldDB" id="A0A1M2V4N4"/>
<evidence type="ECO:0000313" key="3">
    <source>
        <dbReference type="Proteomes" id="UP000184267"/>
    </source>
</evidence>
<dbReference type="EMBL" id="MNAD01001663">
    <property type="protein sequence ID" value="OJT02564.1"/>
    <property type="molecule type" value="Genomic_DNA"/>
</dbReference>
<comment type="caution">
    <text evidence="2">The sequence shown here is derived from an EMBL/GenBank/DDBJ whole genome shotgun (WGS) entry which is preliminary data.</text>
</comment>
<sequence length="220" mass="24591">MPPSQVVNPPSRRPSGPLRHREGRVHNVQAQSTTGSARRRKSRSPEARAKRPATIAGSSLLPSSSNLVVVRSSVHEEPAERTRNRAKPRSRPQTVWIDGDDPAIITNIAQNADLGVNTQSARSKRKERSRSRDAALRRSRKTATPDISGDEEEPVYTGPLAHADYQRMKQEVENLRKQVAMSKKTIHKQSKVIDELRTELTTTNEVRKSPVGSFLVLRED</sequence>
<feature type="compositionally biased region" description="Basic and acidic residues" evidence="1">
    <location>
        <begin position="73"/>
        <end position="83"/>
    </location>
</feature>
<evidence type="ECO:0000256" key="1">
    <source>
        <dbReference type="SAM" id="MobiDB-lite"/>
    </source>
</evidence>
<accession>A0A1M2V4N4</accession>
<dbReference type="STRING" id="154538.A0A1M2V4N4"/>
<feature type="region of interest" description="Disordered" evidence="1">
    <location>
        <begin position="1"/>
        <end position="98"/>
    </location>
</feature>
<dbReference type="OrthoDB" id="6105938at2759"/>
<name>A0A1M2V4N4_TRAPU</name>
<dbReference type="Proteomes" id="UP000184267">
    <property type="component" value="Unassembled WGS sequence"/>
</dbReference>
<reference evidence="2 3" key="1">
    <citation type="submission" date="2016-10" db="EMBL/GenBank/DDBJ databases">
        <title>Genome sequence of the basidiomycete white-rot fungus Trametes pubescens.</title>
        <authorList>
            <person name="Makela M.R."/>
            <person name="Granchi Z."/>
            <person name="Peng M."/>
            <person name="De Vries R.P."/>
            <person name="Grigoriev I."/>
            <person name="Riley R."/>
            <person name="Hilden K."/>
        </authorList>
    </citation>
    <scope>NUCLEOTIDE SEQUENCE [LARGE SCALE GENOMIC DNA]</scope>
    <source>
        <strain evidence="2 3">FBCC735</strain>
    </source>
</reference>
<feature type="region of interest" description="Disordered" evidence="1">
    <location>
        <begin position="115"/>
        <end position="156"/>
    </location>
</feature>
<organism evidence="2 3">
    <name type="scientific">Trametes pubescens</name>
    <name type="common">White-rot fungus</name>
    <dbReference type="NCBI Taxonomy" id="154538"/>
    <lineage>
        <taxon>Eukaryota</taxon>
        <taxon>Fungi</taxon>
        <taxon>Dikarya</taxon>
        <taxon>Basidiomycota</taxon>
        <taxon>Agaricomycotina</taxon>
        <taxon>Agaricomycetes</taxon>
        <taxon>Polyporales</taxon>
        <taxon>Polyporaceae</taxon>
        <taxon>Trametes</taxon>
    </lineage>
</organism>